<evidence type="ECO:0000256" key="2">
    <source>
        <dbReference type="ARBA" id="ARBA00022450"/>
    </source>
</evidence>
<dbReference type="Proteomes" id="UP000482800">
    <property type="component" value="Unassembled WGS sequence"/>
</dbReference>
<organism evidence="5 6">
    <name type="scientific">Phytohabitans houttuyneae</name>
    <dbReference type="NCBI Taxonomy" id="1076126"/>
    <lineage>
        <taxon>Bacteria</taxon>
        <taxon>Bacillati</taxon>
        <taxon>Actinomycetota</taxon>
        <taxon>Actinomycetes</taxon>
        <taxon>Micromonosporales</taxon>
        <taxon>Micromonosporaceae</taxon>
    </lineage>
</organism>
<accession>A0A6V8K2A4</accession>
<dbReference type="InterPro" id="IPR009081">
    <property type="entry name" value="PP-bd_ACP"/>
</dbReference>
<evidence type="ECO:0000256" key="1">
    <source>
        <dbReference type="ARBA" id="ARBA00001957"/>
    </source>
</evidence>
<dbReference type="FunFam" id="1.10.1200.10:FF:000005">
    <property type="entry name" value="Nonribosomal peptide synthetase 1"/>
    <property type="match status" value="1"/>
</dbReference>
<reference evidence="5 6" key="2">
    <citation type="submission" date="2020-03" db="EMBL/GenBank/DDBJ databases">
        <authorList>
            <person name="Ichikawa N."/>
            <person name="Kimura A."/>
            <person name="Kitahashi Y."/>
            <person name="Uohara A."/>
        </authorList>
    </citation>
    <scope>NUCLEOTIDE SEQUENCE [LARGE SCALE GENOMIC DNA]</scope>
    <source>
        <strain evidence="5 6">NBRC 108639</strain>
    </source>
</reference>
<dbReference type="PANTHER" id="PTHR43767">
    <property type="entry name" value="LONG-CHAIN-FATTY-ACID--COA LIGASE"/>
    <property type="match status" value="1"/>
</dbReference>
<comment type="cofactor">
    <cofactor evidence="1">
        <name>pantetheine 4'-phosphate</name>
        <dbReference type="ChEBI" id="CHEBI:47942"/>
    </cofactor>
</comment>
<comment type="caution">
    <text evidence="5">The sequence shown here is derived from an EMBL/GenBank/DDBJ whole genome shotgun (WGS) entry which is preliminary data.</text>
</comment>
<dbReference type="PROSITE" id="PS50075">
    <property type="entry name" value="CARRIER"/>
    <property type="match status" value="1"/>
</dbReference>
<dbReference type="InterPro" id="IPR020806">
    <property type="entry name" value="PKS_PP-bd"/>
</dbReference>
<dbReference type="GO" id="GO:0031177">
    <property type="term" value="F:phosphopantetheine binding"/>
    <property type="evidence" value="ECO:0007669"/>
    <property type="project" value="InterPro"/>
</dbReference>
<dbReference type="PROSITE" id="PS00012">
    <property type="entry name" value="PHOSPHOPANTETHEINE"/>
    <property type="match status" value="1"/>
</dbReference>
<dbReference type="InterPro" id="IPR025110">
    <property type="entry name" value="AMP-bd_C"/>
</dbReference>
<sequence>MSAPRVVPDLLRNSARLAPDRVAVAAGTHALTFAELDARAGAIARGLRERGVSRGDQVGLMFGGEAWPDYAAAYFGTLAVGATALLLGDRFTPADLTELTRRHRVAGILTAPGRAAPDVPCWVASTTTIHEGQSEAPYPAEAAPGDAAEVVFTSGTTALPRGVVATHANVLRAQVAWPAGPRGNQPCLHALPIGSVAAQVVLVNCVGGQHTLVALPHFSAPALAEEAERWRASTVCLVPAMGHWLLRTPGLTVPSVKGVSFSGAALPVGILADLAPVFPNAEFYNFYTSTEAFPAKVATRYDPSRPESVGRPIGACAVRVTAPDGTPLPDGETGEIWLRSTDAPPRRFLGGDGDGGATFQDGWTRTGDLGHVDGDGYLYLAGRVSDIVIVGGFNVSTYRVEQVLGRHEAVAEVAVFPVDHRVLGEVVAALVVLRADATVRELREHAARHLSPRELPAVLRIVDELPHNAGGKVVKSGLPALLDEEGPAAFVAPRGDTERVVAQVWSEVLDVGSVGAADDFFAIGGDSLAATEIAARLGARLGAQVDAVTIFERPTVAELAASLHGGDAR</sequence>
<dbReference type="Pfam" id="PF00550">
    <property type="entry name" value="PP-binding"/>
    <property type="match status" value="1"/>
</dbReference>
<proteinExistence type="predicted"/>
<dbReference type="GO" id="GO:0016877">
    <property type="term" value="F:ligase activity, forming carbon-sulfur bonds"/>
    <property type="evidence" value="ECO:0007669"/>
    <property type="project" value="UniProtKB-ARBA"/>
</dbReference>
<gene>
    <name evidence="5" type="ORF">Phou_004790</name>
</gene>
<dbReference type="InterPro" id="IPR006162">
    <property type="entry name" value="Ppantetheine_attach_site"/>
</dbReference>
<dbReference type="InterPro" id="IPR042099">
    <property type="entry name" value="ANL_N_sf"/>
</dbReference>
<dbReference type="InterPro" id="IPR050237">
    <property type="entry name" value="ATP-dep_AMP-bd_enzyme"/>
</dbReference>
<dbReference type="Pfam" id="PF00501">
    <property type="entry name" value="AMP-binding"/>
    <property type="match status" value="1"/>
</dbReference>
<dbReference type="Gene3D" id="3.30.300.30">
    <property type="match status" value="1"/>
</dbReference>
<dbReference type="Pfam" id="PF13193">
    <property type="entry name" value="AMP-binding_C"/>
    <property type="match status" value="1"/>
</dbReference>
<dbReference type="InterPro" id="IPR000873">
    <property type="entry name" value="AMP-dep_synth/lig_dom"/>
</dbReference>
<dbReference type="InterPro" id="IPR045851">
    <property type="entry name" value="AMP-bd_C_sf"/>
</dbReference>
<keyword evidence="2" id="KW-0596">Phosphopantetheine</keyword>
<dbReference type="Gene3D" id="1.10.1200.10">
    <property type="entry name" value="ACP-like"/>
    <property type="match status" value="1"/>
</dbReference>
<name>A0A6V8K2A4_9ACTN</name>
<reference evidence="5 6" key="1">
    <citation type="submission" date="2020-03" db="EMBL/GenBank/DDBJ databases">
        <title>Whole genome shotgun sequence of Phytohabitans houttuyneae NBRC 108639.</title>
        <authorList>
            <person name="Komaki H."/>
            <person name="Tamura T."/>
        </authorList>
    </citation>
    <scope>NUCLEOTIDE SEQUENCE [LARGE SCALE GENOMIC DNA]</scope>
    <source>
        <strain evidence="5 6">NBRC 108639</strain>
    </source>
</reference>
<feature type="domain" description="Carrier" evidence="4">
    <location>
        <begin position="492"/>
        <end position="567"/>
    </location>
</feature>
<dbReference type="SUPFAM" id="SSF47336">
    <property type="entry name" value="ACP-like"/>
    <property type="match status" value="1"/>
</dbReference>
<keyword evidence="3" id="KW-0597">Phosphoprotein</keyword>
<dbReference type="InterPro" id="IPR036736">
    <property type="entry name" value="ACP-like_sf"/>
</dbReference>
<evidence type="ECO:0000313" key="6">
    <source>
        <dbReference type="Proteomes" id="UP000482800"/>
    </source>
</evidence>
<evidence type="ECO:0000313" key="5">
    <source>
        <dbReference type="EMBL" id="GFJ76299.1"/>
    </source>
</evidence>
<protein>
    <recommendedName>
        <fullName evidence="4">Carrier domain-containing protein</fullName>
    </recommendedName>
</protein>
<dbReference type="SUPFAM" id="SSF56801">
    <property type="entry name" value="Acetyl-CoA synthetase-like"/>
    <property type="match status" value="1"/>
</dbReference>
<dbReference type="AlphaFoldDB" id="A0A6V8K2A4"/>
<dbReference type="SMART" id="SM00823">
    <property type="entry name" value="PKS_PP"/>
    <property type="match status" value="1"/>
</dbReference>
<dbReference type="PANTHER" id="PTHR43767:SF10">
    <property type="entry name" value="SURFACTIN SYNTHASE SUBUNIT 1"/>
    <property type="match status" value="1"/>
</dbReference>
<keyword evidence="6" id="KW-1185">Reference proteome</keyword>
<dbReference type="EMBL" id="BLPF01000001">
    <property type="protein sequence ID" value="GFJ76299.1"/>
    <property type="molecule type" value="Genomic_DNA"/>
</dbReference>
<dbReference type="Gene3D" id="3.40.50.12780">
    <property type="entry name" value="N-terminal domain of ligase-like"/>
    <property type="match status" value="1"/>
</dbReference>
<evidence type="ECO:0000256" key="3">
    <source>
        <dbReference type="ARBA" id="ARBA00022553"/>
    </source>
</evidence>
<evidence type="ECO:0000259" key="4">
    <source>
        <dbReference type="PROSITE" id="PS50075"/>
    </source>
</evidence>
<dbReference type="RefSeq" id="WP_173053141.1">
    <property type="nucleotide sequence ID" value="NZ_BAABGO010000003.1"/>
</dbReference>